<gene>
    <name evidence="3" type="ORF">ASD8599_03654</name>
</gene>
<dbReference type="InterPro" id="IPR000587">
    <property type="entry name" value="Creatinase_N"/>
</dbReference>
<dbReference type="PANTHER" id="PTHR46112:SF2">
    <property type="entry name" value="XAA-PRO AMINOPEPTIDASE P-RELATED"/>
    <property type="match status" value="1"/>
</dbReference>
<evidence type="ECO:0000313" key="3">
    <source>
        <dbReference type="EMBL" id="SPH22907.1"/>
    </source>
</evidence>
<dbReference type="EC" id="3.5.3.3" evidence="3"/>
<dbReference type="InterPro" id="IPR029149">
    <property type="entry name" value="Creatin/AminoP/Spt16_N"/>
</dbReference>
<dbReference type="EMBL" id="OMOR01000001">
    <property type="protein sequence ID" value="SPH22907.1"/>
    <property type="molecule type" value="Genomic_DNA"/>
</dbReference>
<dbReference type="Gene3D" id="3.40.350.10">
    <property type="entry name" value="Creatinase/prolidase N-terminal domain"/>
    <property type="match status" value="1"/>
</dbReference>
<dbReference type="RefSeq" id="WP_108829797.1">
    <property type="nucleotide sequence ID" value="NZ_OMOR01000001.1"/>
</dbReference>
<protein>
    <submittedName>
        <fullName evidence="3">Creatinase</fullName>
        <ecNumber evidence="3">3.5.3.3</ecNumber>
    </submittedName>
</protein>
<dbReference type="Proteomes" id="UP000244880">
    <property type="component" value="Unassembled WGS sequence"/>
</dbReference>
<dbReference type="Gene3D" id="3.90.230.10">
    <property type="entry name" value="Creatinase/methionine aminopeptidase superfamily"/>
    <property type="match status" value="1"/>
</dbReference>
<dbReference type="Pfam" id="PF00557">
    <property type="entry name" value="Peptidase_M24"/>
    <property type="match status" value="1"/>
</dbReference>
<keyword evidence="4" id="KW-1185">Reference proteome</keyword>
<dbReference type="SUPFAM" id="SSF53092">
    <property type="entry name" value="Creatinase/prolidase N-terminal domain"/>
    <property type="match status" value="1"/>
</dbReference>
<dbReference type="AlphaFoldDB" id="A0A2R8BIK0"/>
<name>A0A2R8BIK0_9RHOB</name>
<keyword evidence="3" id="KW-0378">Hydrolase</keyword>
<feature type="domain" description="Peptidase M24" evidence="1">
    <location>
        <begin position="165"/>
        <end position="383"/>
    </location>
</feature>
<dbReference type="InterPro" id="IPR000994">
    <property type="entry name" value="Pept_M24"/>
</dbReference>
<proteinExistence type="predicted"/>
<dbReference type="GO" id="GO:0016980">
    <property type="term" value="F:creatinase activity"/>
    <property type="evidence" value="ECO:0007669"/>
    <property type="project" value="UniProtKB-EC"/>
</dbReference>
<sequence>MTTRPDFHRFHNGTKAPLQFAVAEYEARLADLRKRMVALGVDAAVLTSMHNVSYYSGFTYCAFGRPYAVVVTATECVTLSAGIDAGQPWRRSWCDNITYTDWQRDNFWRAALSVAGSGKVVGYESDHLSLLQMEKLRGFLSPSKTVDLYETTMVQRMHKSAAEIELIRAGAAVADVGGYAVRDAVKAGVREIDVAMAGRDAMELEIAKRFPDAEYRDTWIWFQSGLNTDGAHNPVTARILERGDILSLNTFPMISGYYTALERTMFVETVDDASLGYWEANIGAHELGMSLLKPGASCAEVTAGVNAFFAERDLLQHRTFGYGHSFGVLSHYYGREAGLELREDIGTVLEPGMVISMEPMLTIPDGTPGAGGYREHDILIITEDGAENITGYPYGPDFNVVT</sequence>
<dbReference type="InterPro" id="IPR036005">
    <property type="entry name" value="Creatinase/aminopeptidase-like"/>
</dbReference>
<evidence type="ECO:0000313" key="4">
    <source>
        <dbReference type="Proteomes" id="UP000244880"/>
    </source>
</evidence>
<dbReference type="OrthoDB" id="9803194at2"/>
<dbReference type="PANTHER" id="PTHR46112">
    <property type="entry name" value="AMINOPEPTIDASE"/>
    <property type="match status" value="1"/>
</dbReference>
<organism evidence="3 4">
    <name type="scientific">Ascidiaceihabitans donghaensis</name>
    <dbReference type="NCBI Taxonomy" id="1510460"/>
    <lineage>
        <taxon>Bacteria</taxon>
        <taxon>Pseudomonadati</taxon>
        <taxon>Pseudomonadota</taxon>
        <taxon>Alphaproteobacteria</taxon>
        <taxon>Rhodobacterales</taxon>
        <taxon>Paracoccaceae</taxon>
        <taxon>Ascidiaceihabitans</taxon>
    </lineage>
</organism>
<accession>A0A2R8BIK0</accession>
<reference evidence="3 4" key="1">
    <citation type="submission" date="2018-03" db="EMBL/GenBank/DDBJ databases">
        <authorList>
            <person name="Keele B.F."/>
        </authorList>
    </citation>
    <scope>NUCLEOTIDE SEQUENCE [LARGE SCALE GENOMIC DNA]</scope>
    <source>
        <strain evidence="3 4">CECT 8599</strain>
    </source>
</reference>
<feature type="domain" description="Creatinase N-terminal" evidence="2">
    <location>
        <begin position="28"/>
        <end position="157"/>
    </location>
</feature>
<dbReference type="Pfam" id="PF01321">
    <property type="entry name" value="Creatinase_N"/>
    <property type="match status" value="1"/>
</dbReference>
<evidence type="ECO:0000259" key="2">
    <source>
        <dbReference type="Pfam" id="PF01321"/>
    </source>
</evidence>
<dbReference type="InterPro" id="IPR050659">
    <property type="entry name" value="Peptidase_M24B"/>
</dbReference>
<dbReference type="SUPFAM" id="SSF55920">
    <property type="entry name" value="Creatinase/aminopeptidase"/>
    <property type="match status" value="1"/>
</dbReference>
<evidence type="ECO:0000259" key="1">
    <source>
        <dbReference type="Pfam" id="PF00557"/>
    </source>
</evidence>